<gene>
    <name evidence="2" type="ORF">A6F49_11340</name>
</gene>
<dbReference type="PANTHER" id="PTHR30137:SF6">
    <property type="entry name" value="LUCIFERASE-LIKE MONOOXYGENASE"/>
    <property type="match status" value="1"/>
</dbReference>
<organism evidence="2 3">
    <name type="scientific">Enteractinococcus helveticum</name>
    <dbReference type="NCBI Taxonomy" id="1837282"/>
    <lineage>
        <taxon>Bacteria</taxon>
        <taxon>Bacillati</taxon>
        <taxon>Actinomycetota</taxon>
        <taxon>Actinomycetes</taxon>
        <taxon>Micrococcales</taxon>
        <taxon>Micrococcaceae</taxon>
    </lineage>
</organism>
<dbReference type="Proteomes" id="UP000078292">
    <property type="component" value="Unassembled WGS sequence"/>
</dbReference>
<comment type="caution">
    <text evidence="2">The sequence shown here is derived from an EMBL/GenBank/DDBJ whole genome shotgun (WGS) entry which is preliminary data.</text>
</comment>
<proteinExistence type="predicted"/>
<evidence type="ECO:0000259" key="1">
    <source>
        <dbReference type="Pfam" id="PF00296"/>
    </source>
</evidence>
<keyword evidence="3" id="KW-1185">Reference proteome</keyword>
<dbReference type="GO" id="GO:0005829">
    <property type="term" value="C:cytosol"/>
    <property type="evidence" value="ECO:0007669"/>
    <property type="project" value="TreeGrafter"/>
</dbReference>
<evidence type="ECO:0000313" key="3">
    <source>
        <dbReference type="Proteomes" id="UP000078292"/>
    </source>
</evidence>
<dbReference type="InterPro" id="IPR050766">
    <property type="entry name" value="Bact_Lucif_Oxidored"/>
</dbReference>
<feature type="domain" description="Luciferase-like" evidence="1">
    <location>
        <begin position="2"/>
        <end position="148"/>
    </location>
</feature>
<dbReference type="Gene3D" id="3.20.20.30">
    <property type="entry name" value="Luciferase-like domain"/>
    <property type="match status" value="1"/>
</dbReference>
<name>A0A1B7LYT5_9MICC</name>
<dbReference type="SUPFAM" id="SSF51679">
    <property type="entry name" value="Bacterial luciferase-like"/>
    <property type="match status" value="1"/>
</dbReference>
<dbReference type="GO" id="GO:0016705">
    <property type="term" value="F:oxidoreductase activity, acting on paired donors, with incorporation or reduction of molecular oxygen"/>
    <property type="evidence" value="ECO:0007669"/>
    <property type="project" value="InterPro"/>
</dbReference>
<dbReference type="AlphaFoldDB" id="A0A1B7LYT5"/>
<dbReference type="InterPro" id="IPR011251">
    <property type="entry name" value="Luciferase-like_dom"/>
</dbReference>
<sequence length="181" mass="20251">MPAPQFSPDVWILGSSPYSAQLAAKLGWPYAFALQFGDADVITALRMYRENFQPSEYLAEPYTLVSIGVVAHDDAQEAYRQALTAAMAMLRMFKRESYSLLPPEEVENYVSSLNERQVLEVYTQRFVNGTGEDVAASLDRLYEQTQADEIMLVTMGSLGAVHVRTIELIAQYYGLRAGVVH</sequence>
<dbReference type="CDD" id="cd00347">
    <property type="entry name" value="Flavin_utilizing_monoxygenases"/>
    <property type="match status" value="1"/>
</dbReference>
<dbReference type="InterPro" id="IPR036661">
    <property type="entry name" value="Luciferase-like_sf"/>
</dbReference>
<dbReference type="Pfam" id="PF00296">
    <property type="entry name" value="Bac_luciferase"/>
    <property type="match status" value="1"/>
</dbReference>
<dbReference type="PANTHER" id="PTHR30137">
    <property type="entry name" value="LUCIFERASE-LIKE MONOOXYGENASE"/>
    <property type="match status" value="1"/>
</dbReference>
<accession>A0A1B7LYT5</accession>
<dbReference type="STRING" id="1837282.A6F49_11340"/>
<evidence type="ECO:0000313" key="2">
    <source>
        <dbReference type="EMBL" id="OAV60543.1"/>
    </source>
</evidence>
<reference evidence="2 3" key="1">
    <citation type="submission" date="2016-04" db="EMBL/GenBank/DDBJ databases">
        <title>First whole genome shotgun sequence of the bacterium Enteractinococcus sp. strain UASWS1574.</title>
        <authorList>
            <person name="Crovadore J."/>
            <person name="Chablais R."/>
            <person name="Lefort F."/>
        </authorList>
    </citation>
    <scope>NUCLEOTIDE SEQUENCE [LARGE SCALE GENOMIC DNA]</scope>
    <source>
        <strain evidence="2 3">UASWS1574</strain>
    </source>
</reference>
<dbReference type="EMBL" id="LXEY01000019">
    <property type="protein sequence ID" value="OAV60543.1"/>
    <property type="molecule type" value="Genomic_DNA"/>
</dbReference>
<protein>
    <recommendedName>
        <fullName evidence="1">Luciferase-like domain-containing protein</fullName>
    </recommendedName>
</protein>